<dbReference type="Gene3D" id="2.60.40.1120">
    <property type="entry name" value="Carboxypeptidase-like, regulatory domain"/>
    <property type="match status" value="1"/>
</dbReference>
<dbReference type="EMBL" id="JAJNDB010000010">
    <property type="protein sequence ID" value="MCD2197984.1"/>
    <property type="molecule type" value="Genomic_DNA"/>
</dbReference>
<dbReference type="SUPFAM" id="SSF49464">
    <property type="entry name" value="Carboxypeptidase regulatory domain-like"/>
    <property type="match status" value="1"/>
</dbReference>
<feature type="region of interest" description="Disordered" evidence="1">
    <location>
        <begin position="1"/>
        <end position="32"/>
    </location>
</feature>
<sequence length="94" mass="9583">MGGLISGRVTATDGRPVGATLTATDPSGRQLGRARTDAEGAFTLRARPGSALLICSAPGYRPRAETVTIGAGGVRHDVVLEPSDRQVRTPVAGS</sequence>
<keyword evidence="3" id="KW-1185">Reference proteome</keyword>
<accession>A0ABS8PIB2</accession>
<protein>
    <submittedName>
        <fullName evidence="2">Carboxypeptidase-like regulatory domain-containing protein</fullName>
    </submittedName>
</protein>
<evidence type="ECO:0000313" key="2">
    <source>
        <dbReference type="EMBL" id="MCD2197984.1"/>
    </source>
</evidence>
<gene>
    <name evidence="2" type="ORF">LQ327_31900</name>
</gene>
<dbReference type="Proteomes" id="UP001199469">
    <property type="component" value="Unassembled WGS sequence"/>
</dbReference>
<dbReference type="InterPro" id="IPR008969">
    <property type="entry name" value="CarboxyPept-like_regulatory"/>
</dbReference>
<evidence type="ECO:0000256" key="1">
    <source>
        <dbReference type="SAM" id="MobiDB-lite"/>
    </source>
</evidence>
<organism evidence="2 3">
    <name type="scientific">Actinomycetospora endophytica</name>
    <dbReference type="NCBI Taxonomy" id="2291215"/>
    <lineage>
        <taxon>Bacteria</taxon>
        <taxon>Bacillati</taxon>
        <taxon>Actinomycetota</taxon>
        <taxon>Actinomycetes</taxon>
        <taxon>Pseudonocardiales</taxon>
        <taxon>Pseudonocardiaceae</taxon>
        <taxon>Actinomycetospora</taxon>
    </lineage>
</organism>
<comment type="caution">
    <text evidence="2">The sequence shown here is derived from an EMBL/GenBank/DDBJ whole genome shotgun (WGS) entry which is preliminary data.</text>
</comment>
<dbReference type="Pfam" id="PF13620">
    <property type="entry name" value="CarboxypepD_reg"/>
    <property type="match status" value="1"/>
</dbReference>
<reference evidence="2 3" key="1">
    <citation type="submission" date="2021-11" db="EMBL/GenBank/DDBJ databases">
        <title>Draft genome sequence of Actinomycetospora sp. SF1 isolated from the rhizosphere soil.</title>
        <authorList>
            <person name="Duangmal K."/>
            <person name="Chantavorakit T."/>
        </authorList>
    </citation>
    <scope>NUCLEOTIDE SEQUENCE [LARGE SCALE GENOMIC DNA]</scope>
    <source>
        <strain evidence="2 3">TBRC 5722</strain>
    </source>
</reference>
<name>A0ABS8PIB2_9PSEU</name>
<evidence type="ECO:0000313" key="3">
    <source>
        <dbReference type="Proteomes" id="UP001199469"/>
    </source>
</evidence>
<proteinExistence type="predicted"/>